<dbReference type="EMBL" id="JAMQKC010000018">
    <property type="protein sequence ID" value="MDC3418019.1"/>
    <property type="molecule type" value="Genomic_DNA"/>
</dbReference>
<organism evidence="1 2">
    <name type="scientific">Aquibacillus salsiterrae</name>
    <dbReference type="NCBI Taxonomy" id="2950439"/>
    <lineage>
        <taxon>Bacteria</taxon>
        <taxon>Bacillati</taxon>
        <taxon>Bacillota</taxon>
        <taxon>Bacilli</taxon>
        <taxon>Bacillales</taxon>
        <taxon>Bacillaceae</taxon>
        <taxon>Aquibacillus</taxon>
    </lineage>
</organism>
<dbReference type="RefSeq" id="WP_272447082.1">
    <property type="nucleotide sequence ID" value="NZ_JAMQKC010000018.1"/>
</dbReference>
<reference evidence="1" key="1">
    <citation type="submission" date="2022-06" db="EMBL/GenBank/DDBJ databases">
        <title>Aquibacillus sp. a new bacterium isolated from soil saline samples.</title>
        <authorList>
            <person name="Galisteo C."/>
            <person name="De La Haba R."/>
            <person name="Sanchez-Porro C."/>
            <person name="Ventosa A."/>
        </authorList>
    </citation>
    <scope>NUCLEOTIDE SEQUENCE</scope>
    <source>
        <strain evidence="1">3ASR75-54</strain>
    </source>
</reference>
<evidence type="ECO:0000313" key="2">
    <source>
        <dbReference type="Proteomes" id="UP001145069"/>
    </source>
</evidence>
<keyword evidence="2" id="KW-1185">Reference proteome</keyword>
<name>A0A9X3WID9_9BACI</name>
<comment type="caution">
    <text evidence="1">The sequence shown here is derived from an EMBL/GenBank/DDBJ whole genome shotgun (WGS) entry which is preliminary data.</text>
</comment>
<dbReference type="AlphaFoldDB" id="A0A9X3WID9"/>
<protein>
    <submittedName>
        <fullName evidence="1">Uncharacterized protein</fullName>
    </submittedName>
</protein>
<sequence>MQKWEEKKTSENLLERYKAKQFIEIIKDATPITAFDVNLFFKLAEKMTVNKEEKVCNCNFAGWNRS</sequence>
<gene>
    <name evidence="1" type="ORF">NC799_14080</name>
</gene>
<dbReference type="Proteomes" id="UP001145069">
    <property type="component" value="Unassembled WGS sequence"/>
</dbReference>
<accession>A0A9X3WID9</accession>
<evidence type="ECO:0000313" key="1">
    <source>
        <dbReference type="EMBL" id="MDC3418019.1"/>
    </source>
</evidence>
<proteinExistence type="predicted"/>